<dbReference type="GO" id="GO:0005525">
    <property type="term" value="F:GTP binding"/>
    <property type="evidence" value="ECO:0007669"/>
    <property type="project" value="UniProtKB-KW"/>
</dbReference>
<dbReference type="PROSITE" id="PS51721">
    <property type="entry name" value="G_CP"/>
    <property type="match status" value="1"/>
</dbReference>
<dbReference type="OrthoDB" id="391988at2759"/>
<dbReference type="InterPro" id="IPR006073">
    <property type="entry name" value="GTP-bd"/>
</dbReference>
<dbReference type="InterPro" id="IPR030378">
    <property type="entry name" value="G_CP_dom"/>
</dbReference>
<comment type="caution">
    <text evidence="6">The sequence shown here is derived from an EMBL/GenBank/DDBJ whole genome shotgun (WGS) entry which is preliminary data.</text>
</comment>
<dbReference type="Proteomes" id="UP000693981">
    <property type="component" value="Unassembled WGS sequence"/>
</dbReference>
<feature type="compositionally biased region" description="Acidic residues" evidence="4">
    <location>
        <begin position="592"/>
        <end position="614"/>
    </location>
</feature>
<evidence type="ECO:0000256" key="3">
    <source>
        <dbReference type="ARBA" id="ARBA00023134"/>
    </source>
</evidence>
<dbReference type="EMBL" id="JAGDFL010000327">
    <property type="protein sequence ID" value="KAG7393047.1"/>
    <property type="molecule type" value="Genomic_DNA"/>
</dbReference>
<feature type="compositionally biased region" description="Acidic residues" evidence="4">
    <location>
        <begin position="637"/>
        <end position="646"/>
    </location>
</feature>
<evidence type="ECO:0000256" key="2">
    <source>
        <dbReference type="ARBA" id="ARBA00022741"/>
    </source>
</evidence>
<gene>
    <name evidence="6" type="primary">GNL1</name>
    <name evidence="6" type="ORF">PHYBOEH_006209</name>
</gene>
<dbReference type="AlphaFoldDB" id="A0A8T1WGV3"/>
<dbReference type="PANTHER" id="PTHR45709:SF3">
    <property type="entry name" value="GUANINE NUCLEOTIDE-BINDING PROTEIN-LIKE 1"/>
    <property type="match status" value="1"/>
</dbReference>
<accession>A0A8T1WGV3</accession>
<dbReference type="GO" id="GO:0003924">
    <property type="term" value="F:GTPase activity"/>
    <property type="evidence" value="ECO:0007669"/>
    <property type="project" value="InterPro"/>
</dbReference>
<proteinExistence type="predicted"/>
<name>A0A8T1WGV3_9STRA</name>
<evidence type="ECO:0000259" key="5">
    <source>
        <dbReference type="PROSITE" id="PS51721"/>
    </source>
</evidence>
<dbReference type="Pfam" id="PF01926">
    <property type="entry name" value="MMR_HSR1"/>
    <property type="match status" value="1"/>
</dbReference>
<evidence type="ECO:0000256" key="1">
    <source>
        <dbReference type="ARBA" id="ARBA00022553"/>
    </source>
</evidence>
<evidence type="ECO:0000313" key="6">
    <source>
        <dbReference type="EMBL" id="KAG7393047.1"/>
    </source>
</evidence>
<feature type="region of interest" description="Disordered" evidence="4">
    <location>
        <begin position="583"/>
        <end position="646"/>
    </location>
</feature>
<feature type="compositionally biased region" description="Basic and acidic residues" evidence="4">
    <location>
        <begin position="7"/>
        <end position="34"/>
    </location>
</feature>
<protein>
    <submittedName>
        <fullName evidence="6">Guanine nucleotide-binding-like protein 1</fullName>
    </submittedName>
</protein>
<dbReference type="InterPro" id="IPR043358">
    <property type="entry name" value="GNL1-like"/>
</dbReference>
<organism evidence="6 7">
    <name type="scientific">Phytophthora boehmeriae</name>
    <dbReference type="NCBI Taxonomy" id="109152"/>
    <lineage>
        <taxon>Eukaryota</taxon>
        <taxon>Sar</taxon>
        <taxon>Stramenopiles</taxon>
        <taxon>Oomycota</taxon>
        <taxon>Peronosporomycetes</taxon>
        <taxon>Peronosporales</taxon>
        <taxon>Peronosporaceae</taxon>
        <taxon>Phytophthora</taxon>
    </lineage>
</organism>
<evidence type="ECO:0000256" key="4">
    <source>
        <dbReference type="SAM" id="MobiDB-lite"/>
    </source>
</evidence>
<feature type="compositionally biased region" description="Basic residues" evidence="4">
    <location>
        <begin position="44"/>
        <end position="58"/>
    </location>
</feature>
<keyword evidence="7" id="KW-1185">Reference proteome</keyword>
<dbReference type="PANTHER" id="PTHR45709">
    <property type="entry name" value="LARGE SUBUNIT GTPASE 1 HOMOLOG-RELATED"/>
    <property type="match status" value="1"/>
</dbReference>
<sequence length="646" mass="73342">MDVGMEQTRREAQLQARRREELDTLKQQRKERARTTVSANFSGKQKKQQLRARKQRLATRKDEEAALDLQSAQYEEFYAEKPPADDQFDEDDEVEAFRAEPDFFARNNDLDNDLSSRLKLTVALGKNNKDAVGKELSSFFVKETKEQIQLRLMEGQRPLDLTKRETPLRASVSERDPILDHPKRPRWTYSMSKEKVDTNESLMFDQWLTKIHDKYDNEHLNHFEHNLEVWRELWRVTERATHVVVVADVRNPLLHIPASVYDLVTKELEKPMIVVLNKVDLVPTPVVELWKRYLASRFPLAQLVCFSSRSNAVHGDNDVSTRRRVLSKKLEVGDASAVKGAVNILVACGVDAGEARQLAEELNSTVPEQETLQQQFEAVQDRKKATGGSIAAIAQANTPKVTIGLIGHPNVGKSSVLNALAGKKIVSVSHTPGHTKRLQSIMIAPEICICDCPGLVFPFAGVPKYLQELSGLYPYSQIREPYSAVRFLAEHVVLESILDLKPRTQHFDGLEEELEWTPWTLCEAYAEKRGYRTDRRGRPDHQRAGSELVRDTVDGILPLFFLPPDYKGKDITPASIAQYRQQEEAARKAVLEESDDDIDDNDDEVSDDEEEEIESSVVQQKNQKSAPNNAFSLLDSDSSDEDSDED</sequence>
<feature type="compositionally biased region" description="Polar residues" evidence="4">
    <location>
        <begin position="619"/>
        <end position="631"/>
    </location>
</feature>
<keyword evidence="3" id="KW-0342">GTP-binding</keyword>
<evidence type="ECO:0000313" key="7">
    <source>
        <dbReference type="Proteomes" id="UP000693981"/>
    </source>
</evidence>
<feature type="domain" description="CP-type G" evidence="5">
    <location>
        <begin position="230"/>
        <end position="458"/>
    </location>
</feature>
<keyword evidence="1" id="KW-0597">Phosphoprotein</keyword>
<feature type="region of interest" description="Disordered" evidence="4">
    <location>
        <begin position="1"/>
        <end position="63"/>
    </location>
</feature>
<keyword evidence="2" id="KW-0547">Nucleotide-binding</keyword>
<reference evidence="6" key="1">
    <citation type="submission" date="2021-02" db="EMBL/GenBank/DDBJ databases">
        <authorList>
            <person name="Palmer J.M."/>
        </authorList>
    </citation>
    <scope>NUCLEOTIDE SEQUENCE</scope>
    <source>
        <strain evidence="6">SCRP23</strain>
    </source>
</reference>